<evidence type="ECO:0000313" key="2">
    <source>
        <dbReference type="Proteomes" id="UP000042738"/>
    </source>
</evidence>
<dbReference type="GeneID" id="93737438"/>
<reference evidence="1 2" key="1">
    <citation type="journal article" date="2014" name="Genome Announc.">
        <title>Whole-Genome Sequence of Serratia symbiotica Strain CWBI-2.3T, a Free-Living Symbiont of the Black Bean Aphid Aphis fabae.</title>
        <authorList>
            <person name="Foray V."/>
            <person name="Grigorescu A.S."/>
            <person name="Sabri A."/>
            <person name="Haubruge E."/>
            <person name="Lognay G."/>
            <person name="Francis F."/>
            <person name="Fauconnier M.L."/>
            <person name="Hance T."/>
            <person name="Thonart P."/>
        </authorList>
    </citation>
    <scope>NUCLEOTIDE SEQUENCE [LARGE SCALE GENOMIC DNA]</scope>
    <source>
        <strain evidence="1">CWBI-2.3</strain>
    </source>
</reference>
<dbReference type="RefSeq" id="WP_040267080.1">
    <property type="nucleotide sequence ID" value="NZ_CP050855.1"/>
</dbReference>
<sequence length="158" mass="17848">MSTNLPLNNSNDVEHRVTQAWQSRTDSIGENQKTEEITSMGESVDLSEAEKKTIEDFIERLLTTQSKRETYVLLNHKLSSLSGESREKFIAGLIQELKNADSPEVEALLKEKFNPAYSMYIASGMMVAQLNEHSLENFGQVISEDDDDDDDDDESNEI</sequence>
<dbReference type="AlphaFoldDB" id="A0A068ZDA5"/>
<protein>
    <submittedName>
        <fullName evidence="1">Uncharacterized protein</fullName>
    </submittedName>
</protein>
<name>A0A068ZDA5_9GAMM</name>
<proteinExistence type="predicted"/>
<dbReference type="Proteomes" id="UP000042738">
    <property type="component" value="Chromosome"/>
</dbReference>
<accession>A0A068ZDA5</accession>
<dbReference type="EMBL" id="CP050855">
    <property type="protein sequence ID" value="QLH63695.1"/>
    <property type="molecule type" value="Genomic_DNA"/>
</dbReference>
<organism evidence="1 2">
    <name type="scientific">Serratia symbiotica</name>
    <dbReference type="NCBI Taxonomy" id="138074"/>
    <lineage>
        <taxon>Bacteria</taxon>
        <taxon>Pseudomonadati</taxon>
        <taxon>Pseudomonadota</taxon>
        <taxon>Gammaproteobacteria</taxon>
        <taxon>Enterobacterales</taxon>
        <taxon>Yersiniaceae</taxon>
        <taxon>Serratia</taxon>
    </lineage>
</organism>
<evidence type="ECO:0000313" key="1">
    <source>
        <dbReference type="EMBL" id="QLH63695.1"/>
    </source>
</evidence>
<dbReference type="STRING" id="138074.SYMBAF_90314"/>
<gene>
    <name evidence="1" type="ORF">SYMBAF_13170</name>
</gene>